<evidence type="ECO:0000256" key="1">
    <source>
        <dbReference type="ARBA" id="ARBA00022723"/>
    </source>
</evidence>
<evidence type="ECO:0000256" key="2">
    <source>
        <dbReference type="ARBA" id="ARBA00022737"/>
    </source>
</evidence>
<evidence type="ECO:0000256" key="4">
    <source>
        <dbReference type="ARBA" id="ARBA00022833"/>
    </source>
</evidence>
<dbReference type="GO" id="GO:0000976">
    <property type="term" value="F:transcription cis-regulatory region binding"/>
    <property type="evidence" value="ECO:0007669"/>
    <property type="project" value="UniProtKB-ARBA"/>
</dbReference>
<dbReference type="Proteomes" id="UP000590412">
    <property type="component" value="Unassembled WGS sequence"/>
</dbReference>
<feature type="domain" description="C2H2-type" evidence="7">
    <location>
        <begin position="141"/>
        <end position="166"/>
    </location>
</feature>
<dbReference type="GO" id="GO:0008270">
    <property type="term" value="F:zinc ion binding"/>
    <property type="evidence" value="ECO:0007669"/>
    <property type="project" value="UniProtKB-KW"/>
</dbReference>
<dbReference type="EMBL" id="JABWAB010000003">
    <property type="protein sequence ID" value="KAF6057287.1"/>
    <property type="molecule type" value="Genomic_DNA"/>
</dbReference>
<dbReference type="Gene3D" id="3.30.160.60">
    <property type="entry name" value="Classic Zinc Finger"/>
    <property type="match status" value="3"/>
</dbReference>
<dbReference type="PROSITE" id="PS00028">
    <property type="entry name" value="ZINC_FINGER_C2H2_1"/>
    <property type="match status" value="1"/>
</dbReference>
<accession>A0A8X7NM22</accession>
<dbReference type="FunFam" id="3.30.160.60:FF:000201">
    <property type="entry name" value="C2H2 finger domain protein (Gli3)"/>
    <property type="match status" value="1"/>
</dbReference>
<gene>
    <name evidence="8" type="ORF">FOB60_001842</name>
</gene>
<evidence type="ECO:0000256" key="5">
    <source>
        <dbReference type="PROSITE-ProRule" id="PRU00042"/>
    </source>
</evidence>
<keyword evidence="3 5" id="KW-0863">Zinc-finger</keyword>
<comment type="caution">
    <text evidence="8">The sequence shown here is derived from an EMBL/GenBank/DDBJ whole genome shotgun (WGS) entry which is preliminary data.</text>
</comment>
<dbReference type="GO" id="GO:0000981">
    <property type="term" value="F:DNA-binding transcription factor activity, RNA polymerase II-specific"/>
    <property type="evidence" value="ECO:0007669"/>
    <property type="project" value="UniProtKB-ARBA"/>
</dbReference>
<dbReference type="PROSITE" id="PS50157">
    <property type="entry name" value="ZINC_FINGER_C2H2_2"/>
    <property type="match status" value="2"/>
</dbReference>
<dbReference type="GO" id="GO:0005634">
    <property type="term" value="C:nucleus"/>
    <property type="evidence" value="ECO:0007669"/>
    <property type="project" value="UniProtKB-ARBA"/>
</dbReference>
<dbReference type="SUPFAM" id="SSF57667">
    <property type="entry name" value="beta-beta-alpha zinc fingers"/>
    <property type="match status" value="1"/>
</dbReference>
<evidence type="ECO:0000256" key="6">
    <source>
        <dbReference type="SAM" id="MobiDB-lite"/>
    </source>
</evidence>
<dbReference type="Pfam" id="PF23561">
    <property type="entry name" value="zf-C2H2_15"/>
    <property type="match status" value="1"/>
</dbReference>
<keyword evidence="4" id="KW-0862">Zinc</keyword>
<dbReference type="GO" id="GO:0045944">
    <property type="term" value="P:positive regulation of transcription by RNA polymerase II"/>
    <property type="evidence" value="ECO:0007669"/>
    <property type="project" value="UniProtKB-ARBA"/>
</dbReference>
<organism evidence="8 9">
    <name type="scientific">Candida parapsilosis</name>
    <name type="common">Yeast</name>
    <dbReference type="NCBI Taxonomy" id="5480"/>
    <lineage>
        <taxon>Eukaryota</taxon>
        <taxon>Fungi</taxon>
        <taxon>Dikarya</taxon>
        <taxon>Ascomycota</taxon>
        <taxon>Saccharomycotina</taxon>
        <taxon>Pichiomycetes</taxon>
        <taxon>Debaryomycetaceae</taxon>
        <taxon>Candida/Lodderomyces clade</taxon>
        <taxon>Candida</taxon>
    </lineage>
</organism>
<feature type="region of interest" description="Disordered" evidence="6">
    <location>
        <begin position="1"/>
        <end position="43"/>
    </location>
</feature>
<protein>
    <submittedName>
        <fullName evidence="8">Zinc-finger double domain family protein</fullName>
    </submittedName>
</protein>
<dbReference type="InterPro" id="IPR036236">
    <property type="entry name" value="Znf_C2H2_sf"/>
</dbReference>
<evidence type="ECO:0000313" key="8">
    <source>
        <dbReference type="EMBL" id="KAF6057287.1"/>
    </source>
</evidence>
<feature type="domain" description="C2H2-type" evidence="7">
    <location>
        <begin position="113"/>
        <end position="140"/>
    </location>
</feature>
<reference evidence="8" key="1">
    <citation type="submission" date="2020-03" db="EMBL/GenBank/DDBJ databases">
        <title>FDA dAtabase for Regulatory Grade micrObial Sequences (FDA-ARGOS): Supporting development and validation of Infectious Disease Dx tests.</title>
        <authorList>
            <person name="Campos J."/>
            <person name="Goldberg B."/>
            <person name="Tallon L."/>
            <person name="Sadzewicz L."/>
            <person name="Vavikolanu K."/>
            <person name="Mehta A."/>
            <person name="Aluvathingal J."/>
            <person name="Nadendla S."/>
            <person name="Nandy P."/>
            <person name="Geyer C."/>
            <person name="Yan Y."/>
            <person name="Sichtig H."/>
        </authorList>
    </citation>
    <scope>NUCLEOTIDE SEQUENCE [LARGE SCALE GENOMIC DNA]</scope>
    <source>
        <strain evidence="8">FDAARGOS_652</strain>
    </source>
</reference>
<dbReference type="OrthoDB" id="3214149at2759"/>
<dbReference type="SMART" id="SM00355">
    <property type="entry name" value="ZnF_C2H2"/>
    <property type="match status" value="3"/>
</dbReference>
<dbReference type="InterPro" id="IPR056436">
    <property type="entry name" value="Znf-C2H2_ZIC1-5/GLI1-3-like"/>
</dbReference>
<keyword evidence="1" id="KW-0479">Metal-binding</keyword>
<dbReference type="InterPro" id="IPR050329">
    <property type="entry name" value="GLI_C2H2-zinc-finger"/>
</dbReference>
<sequence>MDGASEIKLEPSDAKSSIEATMSEADSADVQNTGTGSAPREVEFTPRPVNHQASPILEFTCKWSECNDKEHTNLTSLVNHVNNTHIGPPTTGPQPTSSSSSSSSNPKNICMWENCTRFGAEQPSRFSLISHCRTHTGEKPFFCPIPECEKHFTRSDALTKHVKGVHDLHNIKDQLSLLKESARRGQLDLGFNLESLTDGEYARIIDDDFELKMPWWFDNEFVKLLKKVNSKDGDTFTIADVENLPLNTRQYQLSDIRIKQFLNLKSEENEQFINENDVNNDIINIAKKQYRSDHSEPTPEINSKKILQFLSQDSKVLGLMYKTQDHILDEAENVDKVRDLSQLKQLHDSLLHQLNTGLKINKIVSNQLQDKVKEKRQLWVRNQLLIDANLQIGLPAEADSVPQRVMQDKFDEELLRG</sequence>
<feature type="region of interest" description="Disordered" evidence="6">
    <location>
        <begin position="80"/>
        <end position="106"/>
    </location>
</feature>
<dbReference type="AlphaFoldDB" id="A0A8X7NM22"/>
<name>A0A8X7NM22_CANPA</name>
<evidence type="ECO:0000256" key="3">
    <source>
        <dbReference type="ARBA" id="ARBA00022771"/>
    </source>
</evidence>
<dbReference type="PANTHER" id="PTHR19818:SF137">
    <property type="entry name" value="INO80 COMPLEX SUBUNIT 1"/>
    <property type="match status" value="1"/>
</dbReference>
<keyword evidence="2" id="KW-0677">Repeat</keyword>
<feature type="compositionally biased region" description="Basic and acidic residues" evidence="6">
    <location>
        <begin position="1"/>
        <end position="13"/>
    </location>
</feature>
<dbReference type="InterPro" id="IPR013087">
    <property type="entry name" value="Znf_C2H2_type"/>
</dbReference>
<evidence type="ECO:0000313" key="9">
    <source>
        <dbReference type="Proteomes" id="UP000590412"/>
    </source>
</evidence>
<dbReference type="PANTHER" id="PTHR19818">
    <property type="entry name" value="ZINC FINGER PROTEIN ZIC AND GLI"/>
    <property type="match status" value="1"/>
</dbReference>
<proteinExistence type="predicted"/>
<evidence type="ECO:0000259" key="7">
    <source>
        <dbReference type="PROSITE" id="PS50157"/>
    </source>
</evidence>